<keyword evidence="2" id="KW-1133">Transmembrane helix</keyword>
<feature type="transmembrane region" description="Helical" evidence="2">
    <location>
        <begin position="803"/>
        <end position="820"/>
    </location>
</feature>
<evidence type="ECO:0000256" key="1">
    <source>
        <dbReference type="SAM" id="Coils"/>
    </source>
</evidence>
<gene>
    <name evidence="3" type="ORF">GXN74_04215</name>
</gene>
<dbReference type="AlphaFoldDB" id="A0A7X5HUL4"/>
<feature type="coiled-coil region" evidence="1">
    <location>
        <begin position="26"/>
        <end position="53"/>
    </location>
</feature>
<keyword evidence="1" id="KW-0175">Coiled coil</keyword>
<evidence type="ECO:0000256" key="2">
    <source>
        <dbReference type="SAM" id="Phobius"/>
    </source>
</evidence>
<feature type="transmembrane region" description="Helical" evidence="2">
    <location>
        <begin position="537"/>
        <end position="555"/>
    </location>
</feature>
<evidence type="ECO:0008006" key="5">
    <source>
        <dbReference type="Google" id="ProtNLM"/>
    </source>
</evidence>
<feature type="transmembrane region" description="Helical" evidence="2">
    <location>
        <begin position="756"/>
        <end position="772"/>
    </location>
</feature>
<feature type="transmembrane region" description="Helical" evidence="2">
    <location>
        <begin position="420"/>
        <end position="439"/>
    </location>
</feature>
<feature type="transmembrane region" description="Helical" evidence="2">
    <location>
        <begin position="675"/>
        <end position="694"/>
    </location>
</feature>
<feature type="transmembrane region" description="Helical" evidence="2">
    <location>
        <begin position="139"/>
        <end position="158"/>
    </location>
</feature>
<feature type="transmembrane region" description="Helical" evidence="2">
    <location>
        <begin position="485"/>
        <end position="502"/>
    </location>
</feature>
<dbReference type="EMBL" id="JAAEEH010000008">
    <property type="protein sequence ID" value="NDL66952.1"/>
    <property type="molecule type" value="Genomic_DNA"/>
</dbReference>
<feature type="transmembrane region" description="Helical" evidence="2">
    <location>
        <begin position="779"/>
        <end position="797"/>
    </location>
</feature>
<organism evidence="3 4">
    <name type="scientific">Anaerotalea alkaliphila</name>
    <dbReference type="NCBI Taxonomy" id="2662126"/>
    <lineage>
        <taxon>Bacteria</taxon>
        <taxon>Bacillati</taxon>
        <taxon>Bacillota</taxon>
        <taxon>Clostridia</taxon>
        <taxon>Eubacteriales</taxon>
        <taxon>Anaerotalea</taxon>
    </lineage>
</organism>
<feature type="transmembrane region" description="Helical" evidence="2">
    <location>
        <begin position="647"/>
        <end position="663"/>
    </location>
</feature>
<dbReference type="RefSeq" id="WP_162369681.1">
    <property type="nucleotide sequence ID" value="NZ_JAAEEH010000008.1"/>
</dbReference>
<feature type="transmembrane region" description="Helical" evidence="2">
    <location>
        <begin position="514"/>
        <end position="531"/>
    </location>
</feature>
<feature type="transmembrane region" description="Helical" evidence="2">
    <location>
        <begin position="282"/>
        <end position="302"/>
    </location>
</feature>
<keyword evidence="2" id="KW-0812">Transmembrane</keyword>
<feature type="transmembrane region" description="Helical" evidence="2">
    <location>
        <begin position="591"/>
        <end position="612"/>
    </location>
</feature>
<keyword evidence="2" id="KW-0472">Membrane</keyword>
<feature type="transmembrane region" description="Helical" evidence="2">
    <location>
        <begin position="706"/>
        <end position="723"/>
    </location>
</feature>
<evidence type="ECO:0000313" key="3">
    <source>
        <dbReference type="EMBL" id="NDL66952.1"/>
    </source>
</evidence>
<feature type="transmembrane region" description="Helical" evidence="2">
    <location>
        <begin position="314"/>
        <end position="332"/>
    </location>
</feature>
<accession>A0A7X5HUL4</accession>
<dbReference type="Proteomes" id="UP000461585">
    <property type="component" value="Unassembled WGS sequence"/>
</dbReference>
<feature type="transmembrane region" description="Helical" evidence="2">
    <location>
        <begin position="170"/>
        <end position="193"/>
    </location>
</feature>
<keyword evidence="4" id="KW-1185">Reference proteome</keyword>
<proteinExistence type="predicted"/>
<feature type="transmembrane region" description="Helical" evidence="2">
    <location>
        <begin position="624"/>
        <end position="641"/>
    </location>
</feature>
<evidence type="ECO:0000313" key="4">
    <source>
        <dbReference type="Proteomes" id="UP000461585"/>
    </source>
</evidence>
<feature type="transmembrane region" description="Helical" evidence="2">
    <location>
        <begin position="730"/>
        <end position="750"/>
    </location>
</feature>
<reference evidence="3 4" key="1">
    <citation type="submission" date="2020-01" db="EMBL/GenBank/DDBJ databases">
        <title>Anaeroalcalibacter tamaniensis gen. nov., sp. nov., moderately halophilic strictly anaerobic fermenter bacterium from mud volcano of Taman peninsula.</title>
        <authorList>
            <person name="Frolova A."/>
            <person name="Merkel A.Y."/>
            <person name="Slobodkin A.I."/>
        </authorList>
    </citation>
    <scope>NUCLEOTIDE SEQUENCE [LARGE SCALE GENOMIC DNA]</scope>
    <source>
        <strain evidence="3 4">F-3ap</strain>
    </source>
</reference>
<feature type="transmembrane region" description="Helical" evidence="2">
    <location>
        <begin position="205"/>
        <end position="223"/>
    </location>
</feature>
<feature type="transmembrane region" description="Helical" evidence="2">
    <location>
        <begin position="459"/>
        <end position="479"/>
    </location>
</feature>
<feature type="transmembrane region" description="Helical" evidence="2">
    <location>
        <begin position="6"/>
        <end position="24"/>
    </location>
</feature>
<protein>
    <recommendedName>
        <fullName evidence="5">DUF2339 domain-containing protein</fullName>
    </recommendedName>
</protein>
<feature type="transmembrane region" description="Helical" evidence="2">
    <location>
        <begin position="398"/>
        <end position="414"/>
    </location>
</feature>
<feature type="transmembrane region" description="Helical" evidence="2">
    <location>
        <begin position="230"/>
        <end position="250"/>
    </location>
</feature>
<feature type="transmembrane region" description="Helical" evidence="2">
    <location>
        <begin position="368"/>
        <end position="386"/>
    </location>
</feature>
<comment type="caution">
    <text evidence="3">The sequence shown here is derived from an EMBL/GenBank/DDBJ whole genome shotgun (WGS) entry which is preliminary data.</text>
</comment>
<name>A0A7X5HUL4_9FIRM</name>
<feature type="transmembrane region" description="Helical" evidence="2">
    <location>
        <begin position="256"/>
        <end position="275"/>
    </location>
</feature>
<feature type="transmembrane region" description="Helical" evidence="2">
    <location>
        <begin position="112"/>
        <end position="133"/>
    </location>
</feature>
<feature type="transmembrane region" description="Helical" evidence="2">
    <location>
        <begin position="344"/>
        <end position="362"/>
    </location>
</feature>
<sequence>MFLFLITMLLPILLWLLLPIYLIVRLSKLNGRIRELEAEADRLRRTLWGLYGEGRLNAEEWRAAGTAVPPPAAAGPTQLEEMMHQDLLQPGPAAPVQAPAPRVRQPVSYANILLLLGVLFVVLAGLIFATTTWTRLSSLGKTGIILGLVFVFFGASLVAMEKLGLKATAIAFHALGSFFLPIAILAAGYFQLFGPWLSLEGEGRFLLGTACFLLLGAASAWGARRFSVRLLAWLACACASLAVLSLARHSTPQPETVLLAFVLYSLLLLLPLGPFQRFGRTFHLVDTVLGTGLSLLLLGGAGTWNTPAGQMADTHLLAANLLFTLFLGILSWREGDRHLQRAYAALLPFVLFLPLLPLRRLVPASLEPHLLLLFAVLVAALGILGLARSLKEPAWRRYEAPFALANLVLALPAFSGDTPFYGDTFTPGFLWLFGLYWAVQWLLNGKPGTGLSLHIPREAMFLGAGGAFLLSLALTAGHLFPQVHWSYRLLGTGTVSMLLFVLGFRLSYRPLDHLNILALNLLALLAVLGYLEGPPPVAGYVVFTSALAGLGCASLHRSRHGNWSLLPLLLFYPLAFKFLEHLGMYRPAEAFTLLVLLYGLLAGAGRLLFPAFREVRMAEGRKVRRTDVFALASLLSPLLTFTLEGKGWLFLGWLFLALYFAGFRGRLSHRRADDLVLSLVAASLAGAWWNQPFLVFPELLRTELDLLPLLLLAALYRMVLWKGAERTTSLLAYAAAVYSYGVLARDSFAYLHPTDALIVGVSAFLLLLYAFYRKRKRWFLLAVVVLLGLSLYLTRAFWLSLAWWTYLLTAGILLITLAGVNERMRQRGASLQGTLHRLGDDWTW</sequence>
<feature type="transmembrane region" description="Helical" evidence="2">
    <location>
        <begin position="562"/>
        <end position="579"/>
    </location>
</feature>